<dbReference type="EMBL" id="MN738847">
    <property type="protein sequence ID" value="QHT27961.1"/>
    <property type="molecule type" value="Genomic_DNA"/>
</dbReference>
<protein>
    <submittedName>
        <fullName evidence="3">Uncharacterized protein</fullName>
    </submittedName>
</protein>
<feature type="compositionally biased region" description="Polar residues" evidence="1">
    <location>
        <begin position="313"/>
        <end position="329"/>
    </location>
</feature>
<feature type="region of interest" description="Disordered" evidence="1">
    <location>
        <begin position="308"/>
        <end position="341"/>
    </location>
</feature>
<organism evidence="3">
    <name type="scientific">viral metagenome</name>
    <dbReference type="NCBI Taxonomy" id="1070528"/>
    <lineage>
        <taxon>unclassified sequences</taxon>
        <taxon>metagenomes</taxon>
        <taxon>organismal metagenomes</taxon>
    </lineage>
</organism>
<sequence length="341" mass="38749">MSKKANSNNIKINKKNLTLLIIVFIIVFSLLIFLYIYNRESFKNNTTNNDINNFANLKFDNKKVNNKYTDLIKHIGSPTYVEISANNVLNSATWMSPLNNYDAGLFNGDSISSKDGLDYIKINGFVGRKHHPISADMYVIAGKYIEVPDILMGPLKHASETINIEQLEVPPLLNKEFGKTQKHTQKGKSRVTGSCASVTISAITIKFVEDMIEKYHNGELDNQNDSFRNDYFKKEYDKALLKYLCEKEDPEISWINPEDFGEPKRMDSLDQCKDIEGFLNYSTLTNENKNKTSNLLFGTNCFKSSIKSEPRMNTKSGNYNVSANIDSSHNNNNNKNNKKAS</sequence>
<evidence type="ECO:0000256" key="2">
    <source>
        <dbReference type="SAM" id="Phobius"/>
    </source>
</evidence>
<evidence type="ECO:0000313" key="3">
    <source>
        <dbReference type="EMBL" id="QHT27961.1"/>
    </source>
</evidence>
<keyword evidence="2" id="KW-0472">Membrane</keyword>
<keyword evidence="2" id="KW-0812">Transmembrane</keyword>
<name>A0A6C0EH85_9ZZZZ</name>
<proteinExistence type="predicted"/>
<dbReference type="AlphaFoldDB" id="A0A6C0EH85"/>
<accession>A0A6C0EH85</accession>
<evidence type="ECO:0000256" key="1">
    <source>
        <dbReference type="SAM" id="MobiDB-lite"/>
    </source>
</evidence>
<feature type="transmembrane region" description="Helical" evidence="2">
    <location>
        <begin position="16"/>
        <end position="37"/>
    </location>
</feature>
<reference evidence="3" key="1">
    <citation type="journal article" date="2020" name="Nature">
        <title>Giant virus diversity and host interactions through global metagenomics.</title>
        <authorList>
            <person name="Schulz F."/>
            <person name="Roux S."/>
            <person name="Paez-Espino D."/>
            <person name="Jungbluth S."/>
            <person name="Walsh D.A."/>
            <person name="Denef V.J."/>
            <person name="McMahon K.D."/>
            <person name="Konstantinidis K.T."/>
            <person name="Eloe-Fadrosh E.A."/>
            <person name="Kyrpides N.C."/>
            <person name="Woyke T."/>
        </authorList>
    </citation>
    <scope>NUCLEOTIDE SEQUENCE</scope>
    <source>
        <strain evidence="3">GVMAG-M-3300000115-19</strain>
    </source>
</reference>
<keyword evidence="2" id="KW-1133">Transmembrane helix</keyword>